<feature type="domain" description="C2H2-type" evidence="8">
    <location>
        <begin position="146"/>
        <end position="170"/>
    </location>
</feature>
<dbReference type="InterPro" id="IPR036236">
    <property type="entry name" value="Znf_C2H2_sf"/>
</dbReference>
<dbReference type="FunFam" id="3.30.160.60:FF:002343">
    <property type="entry name" value="Zinc finger protein 33A"/>
    <property type="match status" value="1"/>
</dbReference>
<dbReference type="GO" id="GO:0008270">
    <property type="term" value="F:zinc ion binding"/>
    <property type="evidence" value="ECO:0007669"/>
    <property type="project" value="UniProtKB-KW"/>
</dbReference>
<keyword evidence="6" id="KW-0539">Nucleus</keyword>
<evidence type="ECO:0000256" key="4">
    <source>
        <dbReference type="ARBA" id="ARBA00022771"/>
    </source>
</evidence>
<dbReference type="PANTHER" id="PTHR23226">
    <property type="entry name" value="ZINC FINGER AND SCAN DOMAIN-CONTAINING"/>
    <property type="match status" value="1"/>
</dbReference>
<dbReference type="Gene3D" id="3.30.160.60">
    <property type="entry name" value="Classic Zinc Finger"/>
    <property type="match status" value="2"/>
</dbReference>
<keyword evidence="3" id="KW-0677">Repeat</keyword>
<evidence type="ECO:0000256" key="5">
    <source>
        <dbReference type="ARBA" id="ARBA00022833"/>
    </source>
</evidence>
<keyword evidence="5" id="KW-0862">Zinc</keyword>
<dbReference type="InterPro" id="IPR013087">
    <property type="entry name" value="Znf_C2H2_type"/>
</dbReference>
<comment type="caution">
    <text evidence="9">The sequence shown here is derived from an EMBL/GenBank/DDBJ whole genome shotgun (WGS) entry which is preliminary data.</text>
</comment>
<dbReference type="GO" id="GO:0000981">
    <property type="term" value="F:DNA-binding transcription factor activity, RNA polymerase II-specific"/>
    <property type="evidence" value="ECO:0007669"/>
    <property type="project" value="TreeGrafter"/>
</dbReference>
<evidence type="ECO:0000256" key="1">
    <source>
        <dbReference type="ARBA" id="ARBA00004123"/>
    </source>
</evidence>
<evidence type="ECO:0000313" key="10">
    <source>
        <dbReference type="Proteomes" id="UP001497623"/>
    </source>
</evidence>
<dbReference type="GO" id="GO:0005634">
    <property type="term" value="C:nucleus"/>
    <property type="evidence" value="ECO:0007669"/>
    <property type="project" value="UniProtKB-SubCell"/>
</dbReference>
<dbReference type="SUPFAM" id="SSF57667">
    <property type="entry name" value="beta-beta-alpha zinc fingers"/>
    <property type="match status" value="1"/>
</dbReference>
<comment type="subcellular location">
    <subcellularLocation>
        <location evidence="1">Nucleus</location>
    </subcellularLocation>
</comment>
<evidence type="ECO:0000313" key="9">
    <source>
        <dbReference type="EMBL" id="CAL4077333.1"/>
    </source>
</evidence>
<dbReference type="AlphaFoldDB" id="A0AAV2QE52"/>
<name>A0AAV2QE52_MEGNR</name>
<evidence type="ECO:0000256" key="6">
    <source>
        <dbReference type="ARBA" id="ARBA00023242"/>
    </source>
</evidence>
<keyword evidence="10" id="KW-1185">Reference proteome</keyword>
<evidence type="ECO:0000259" key="8">
    <source>
        <dbReference type="PROSITE" id="PS50157"/>
    </source>
</evidence>
<evidence type="ECO:0000256" key="7">
    <source>
        <dbReference type="PROSITE-ProRule" id="PRU00042"/>
    </source>
</evidence>
<keyword evidence="4 7" id="KW-0863">Zinc-finger</keyword>
<sequence>MQLNEKVYLTLIMSESIIVKVEFGTNFPESTNVYNMEKINNSKKYVEVKHNDGNGTKPDDGSYLQEHFQKSSLGNFVTNFKDYIEDNGESIQIQDYEIKYKEELEIYEEPIAFTGVSYQYSQSDKDFSTNSCLKEHENTHSGEQPYQWSQCEGPFSRNCDLIKHQRTHSG</sequence>
<evidence type="ECO:0000256" key="2">
    <source>
        <dbReference type="ARBA" id="ARBA00022723"/>
    </source>
</evidence>
<proteinExistence type="predicted"/>
<dbReference type="PANTHER" id="PTHR23226:SF416">
    <property type="entry name" value="FI01424P"/>
    <property type="match status" value="1"/>
</dbReference>
<dbReference type="Proteomes" id="UP001497623">
    <property type="component" value="Unassembled WGS sequence"/>
</dbReference>
<evidence type="ECO:0000256" key="3">
    <source>
        <dbReference type="ARBA" id="ARBA00022737"/>
    </source>
</evidence>
<gene>
    <name evidence="9" type="ORF">MNOR_LOCUS10380</name>
</gene>
<dbReference type="EMBL" id="CAXKWB010005219">
    <property type="protein sequence ID" value="CAL4077333.1"/>
    <property type="molecule type" value="Genomic_DNA"/>
</dbReference>
<dbReference type="PROSITE" id="PS50157">
    <property type="entry name" value="ZINC_FINGER_C2H2_2"/>
    <property type="match status" value="2"/>
</dbReference>
<organism evidence="9 10">
    <name type="scientific">Meganyctiphanes norvegica</name>
    <name type="common">Northern krill</name>
    <name type="synonym">Thysanopoda norvegica</name>
    <dbReference type="NCBI Taxonomy" id="48144"/>
    <lineage>
        <taxon>Eukaryota</taxon>
        <taxon>Metazoa</taxon>
        <taxon>Ecdysozoa</taxon>
        <taxon>Arthropoda</taxon>
        <taxon>Crustacea</taxon>
        <taxon>Multicrustacea</taxon>
        <taxon>Malacostraca</taxon>
        <taxon>Eumalacostraca</taxon>
        <taxon>Eucarida</taxon>
        <taxon>Euphausiacea</taxon>
        <taxon>Euphausiidae</taxon>
        <taxon>Meganyctiphanes</taxon>
    </lineage>
</organism>
<dbReference type="GO" id="GO:0000978">
    <property type="term" value="F:RNA polymerase II cis-regulatory region sequence-specific DNA binding"/>
    <property type="evidence" value="ECO:0007669"/>
    <property type="project" value="TreeGrafter"/>
</dbReference>
<reference evidence="9 10" key="1">
    <citation type="submission" date="2024-05" db="EMBL/GenBank/DDBJ databases">
        <authorList>
            <person name="Wallberg A."/>
        </authorList>
    </citation>
    <scope>NUCLEOTIDE SEQUENCE [LARGE SCALE GENOMIC DNA]</scope>
</reference>
<accession>A0AAV2QE52</accession>
<protein>
    <recommendedName>
        <fullName evidence="8">C2H2-type domain-containing protein</fullName>
    </recommendedName>
</protein>
<keyword evidence="2" id="KW-0479">Metal-binding</keyword>
<feature type="domain" description="C2H2-type" evidence="8">
    <location>
        <begin position="118"/>
        <end position="145"/>
    </location>
</feature>